<dbReference type="RefSeq" id="WP_289956517.1">
    <property type="nucleotide sequence ID" value="NZ_JAUEMJ010000002.1"/>
</dbReference>
<keyword evidence="3" id="KW-1185">Reference proteome</keyword>
<dbReference type="Gene3D" id="3.90.25.10">
    <property type="entry name" value="UDP-galactose 4-epimerase, domain 1"/>
    <property type="match status" value="1"/>
</dbReference>
<proteinExistence type="predicted"/>
<dbReference type="InterPro" id="IPR052718">
    <property type="entry name" value="NmrA-type_oxidoreductase"/>
</dbReference>
<dbReference type="Proteomes" id="UP001171902">
    <property type="component" value="Unassembled WGS sequence"/>
</dbReference>
<dbReference type="Gene3D" id="3.40.50.720">
    <property type="entry name" value="NAD(P)-binding Rossmann-like Domain"/>
    <property type="match status" value="1"/>
</dbReference>
<gene>
    <name evidence="2" type="ORF">QWI33_07825</name>
</gene>
<reference evidence="2" key="1">
    <citation type="submission" date="2023-06" db="EMBL/GenBank/DDBJ databases">
        <title>Gycomyces niveus sp.nov., a novel actinomycete isolated from soil in Shouguang.</title>
        <authorList>
            <person name="Yang X."/>
            <person name="Zhao J."/>
        </authorList>
    </citation>
    <scope>NUCLEOTIDE SEQUENCE</scope>
    <source>
        <strain evidence="2">NEAU C2</strain>
    </source>
</reference>
<dbReference type="InterPro" id="IPR016040">
    <property type="entry name" value="NAD(P)-bd_dom"/>
</dbReference>
<feature type="domain" description="NAD(P)-binding" evidence="1">
    <location>
        <begin position="6"/>
        <end position="186"/>
    </location>
</feature>
<dbReference type="SUPFAM" id="SSF51735">
    <property type="entry name" value="NAD(P)-binding Rossmann-fold domains"/>
    <property type="match status" value="1"/>
</dbReference>
<comment type="caution">
    <text evidence="2">The sequence shown here is derived from an EMBL/GenBank/DDBJ whole genome shotgun (WGS) entry which is preliminary data.</text>
</comment>
<accession>A0ABT7YMJ4</accession>
<organism evidence="2 3">
    <name type="scientific">Glycomyces tritici</name>
    <dbReference type="NCBI Taxonomy" id="2665176"/>
    <lineage>
        <taxon>Bacteria</taxon>
        <taxon>Bacillati</taxon>
        <taxon>Actinomycetota</taxon>
        <taxon>Actinomycetes</taxon>
        <taxon>Glycomycetales</taxon>
        <taxon>Glycomycetaceae</taxon>
        <taxon>Glycomyces</taxon>
    </lineage>
</organism>
<sequence length="282" mass="29722">MIGITGATGGIGSAVIRHLLAAGRDDLLALARRPEALPPGPTARRADYDEPASLTEAFRGLDTLVMVSSDGTAETMARHHRNIIAACPPDVHIVYTSIIDIAPDSRFYYAPGHRETEALLADRPHCLARTSVFADFFTATWLGSAANGTASNGIATDTGELALPLGDAGTSLVAREDVARALAAAATARIEGAVDLTGPEALTGDQIAAAATAAHGKPLRYKPIDDADYRERLAADGGPEWLIEAYASMFRSVREARFAAAPGDVERLTGTPPTTFAEYLRR</sequence>
<evidence type="ECO:0000313" key="3">
    <source>
        <dbReference type="Proteomes" id="UP001171902"/>
    </source>
</evidence>
<name>A0ABT7YMJ4_9ACTN</name>
<dbReference type="PANTHER" id="PTHR47129:SF1">
    <property type="entry name" value="NMRA-LIKE DOMAIN-CONTAINING PROTEIN"/>
    <property type="match status" value="1"/>
</dbReference>
<dbReference type="EMBL" id="JAUEMJ010000002">
    <property type="protein sequence ID" value="MDN3239629.1"/>
    <property type="molecule type" value="Genomic_DNA"/>
</dbReference>
<dbReference type="PANTHER" id="PTHR47129">
    <property type="entry name" value="QUINONE OXIDOREDUCTASE 2"/>
    <property type="match status" value="1"/>
</dbReference>
<evidence type="ECO:0000313" key="2">
    <source>
        <dbReference type="EMBL" id="MDN3239629.1"/>
    </source>
</evidence>
<dbReference type="Pfam" id="PF13460">
    <property type="entry name" value="NAD_binding_10"/>
    <property type="match status" value="1"/>
</dbReference>
<evidence type="ECO:0000259" key="1">
    <source>
        <dbReference type="Pfam" id="PF13460"/>
    </source>
</evidence>
<protein>
    <submittedName>
        <fullName evidence="2">NAD(P)H-binding protein</fullName>
    </submittedName>
</protein>
<dbReference type="InterPro" id="IPR036291">
    <property type="entry name" value="NAD(P)-bd_dom_sf"/>
</dbReference>